<keyword evidence="1" id="KW-0812">Transmembrane</keyword>
<protein>
    <submittedName>
        <fullName evidence="2">GlsB/YeaQ/YmgE family stress response membrane protein</fullName>
    </submittedName>
</protein>
<proteinExistence type="predicted"/>
<name>A0ABY9WL98_9BACT</name>
<accession>A0ABY9WL98</accession>
<keyword evidence="3" id="KW-1185">Reference proteome</keyword>
<keyword evidence="1" id="KW-0472">Membrane</keyword>
<feature type="transmembrane region" description="Helical" evidence="1">
    <location>
        <begin position="33"/>
        <end position="53"/>
    </location>
</feature>
<dbReference type="Proteomes" id="UP001611383">
    <property type="component" value="Chromosome"/>
</dbReference>
<evidence type="ECO:0000313" key="2">
    <source>
        <dbReference type="EMBL" id="WNG44390.1"/>
    </source>
</evidence>
<feature type="transmembrane region" description="Helical" evidence="1">
    <location>
        <begin position="6"/>
        <end position="21"/>
    </location>
</feature>
<feature type="transmembrane region" description="Helical" evidence="1">
    <location>
        <begin position="59"/>
        <end position="81"/>
    </location>
</feature>
<sequence>MAIYAYALIGLIVGILARVVLPSTRLVGLWGSALLGAVGGIIGGLISSAIAPVSATSAVHPLGIVLAVAISALVSVGLIVVTRSKRFA</sequence>
<keyword evidence="1" id="KW-1133">Transmembrane helix</keyword>
<reference evidence="2 3" key="1">
    <citation type="submission" date="2019-08" db="EMBL/GenBank/DDBJ databases">
        <title>Archangium and Cystobacter genomes.</title>
        <authorList>
            <person name="Chen I.-C.K."/>
            <person name="Wielgoss S."/>
        </authorList>
    </citation>
    <scope>NUCLEOTIDE SEQUENCE [LARGE SCALE GENOMIC DNA]</scope>
    <source>
        <strain evidence="2 3">Cbm 6</strain>
    </source>
</reference>
<dbReference type="RefSeq" id="WP_395817087.1">
    <property type="nucleotide sequence ID" value="NZ_CP043494.1"/>
</dbReference>
<gene>
    <name evidence="2" type="ORF">F0U60_09915</name>
</gene>
<dbReference type="EMBL" id="CP043494">
    <property type="protein sequence ID" value="WNG44390.1"/>
    <property type="molecule type" value="Genomic_DNA"/>
</dbReference>
<evidence type="ECO:0000313" key="3">
    <source>
        <dbReference type="Proteomes" id="UP001611383"/>
    </source>
</evidence>
<evidence type="ECO:0000256" key="1">
    <source>
        <dbReference type="SAM" id="Phobius"/>
    </source>
</evidence>
<organism evidence="2 3">
    <name type="scientific">Archangium minus</name>
    <dbReference type="NCBI Taxonomy" id="83450"/>
    <lineage>
        <taxon>Bacteria</taxon>
        <taxon>Pseudomonadati</taxon>
        <taxon>Myxococcota</taxon>
        <taxon>Myxococcia</taxon>
        <taxon>Myxococcales</taxon>
        <taxon>Cystobacterineae</taxon>
        <taxon>Archangiaceae</taxon>
        <taxon>Archangium</taxon>
    </lineage>
</organism>